<dbReference type="InterPro" id="IPR012001">
    <property type="entry name" value="Thiamin_PyroP_enz_TPP-bd_dom"/>
</dbReference>
<dbReference type="CDD" id="cd07035">
    <property type="entry name" value="TPP_PYR_POX_like"/>
    <property type="match status" value="1"/>
</dbReference>
<evidence type="ECO:0000259" key="4">
    <source>
        <dbReference type="Pfam" id="PF00205"/>
    </source>
</evidence>
<name>A0A6I6FN50_9ACTN</name>
<gene>
    <name evidence="7" type="primary">iolD</name>
    <name evidence="7" type="ORF">EIZ62_21755</name>
</gene>
<dbReference type="InterPro" id="IPR011766">
    <property type="entry name" value="TPP_enzyme_TPP-bd"/>
</dbReference>
<dbReference type="GO" id="GO:0050660">
    <property type="term" value="F:flavin adenine dinucleotide binding"/>
    <property type="evidence" value="ECO:0007669"/>
    <property type="project" value="TreeGrafter"/>
</dbReference>
<dbReference type="Proteomes" id="UP000422572">
    <property type="component" value="Chromosome"/>
</dbReference>
<evidence type="ECO:0000313" key="7">
    <source>
        <dbReference type="EMBL" id="QGV80569.1"/>
    </source>
</evidence>
<keyword evidence="7" id="KW-0378">Hydrolase</keyword>
<proteinExistence type="inferred from homology"/>
<dbReference type="Gene3D" id="3.40.50.1220">
    <property type="entry name" value="TPP-binding domain"/>
    <property type="match status" value="1"/>
</dbReference>
<dbReference type="OrthoDB" id="3194735at2"/>
<protein>
    <submittedName>
        <fullName evidence="7">3D-(3,5/4)-trihydroxycyclohexane-1,2-dione acylhydrolase (Decyclizing)</fullName>
        <ecNumber evidence="7">3.7.1.22</ecNumber>
    </submittedName>
</protein>
<organism evidence="7 8">
    <name type="scientific">Streptomyces ficellus</name>
    <dbReference type="NCBI Taxonomy" id="1977088"/>
    <lineage>
        <taxon>Bacteria</taxon>
        <taxon>Bacillati</taxon>
        <taxon>Actinomycetota</taxon>
        <taxon>Actinomycetes</taxon>
        <taxon>Kitasatosporales</taxon>
        <taxon>Streptomycetaceae</taxon>
        <taxon>Streptomyces</taxon>
    </lineage>
</organism>
<dbReference type="PANTHER" id="PTHR18968:SF9">
    <property type="entry name" value="3D-(3,5_4)-TRIHYDROXYCYCLOHEXANE-1,2-DIONE HYDROLASE"/>
    <property type="match status" value="1"/>
</dbReference>
<dbReference type="InterPro" id="IPR029035">
    <property type="entry name" value="DHS-like_NAD/FAD-binding_dom"/>
</dbReference>
<dbReference type="InterPro" id="IPR045229">
    <property type="entry name" value="TPP_enz"/>
</dbReference>
<dbReference type="GO" id="GO:0030976">
    <property type="term" value="F:thiamine pyrophosphate binding"/>
    <property type="evidence" value="ECO:0007669"/>
    <property type="project" value="InterPro"/>
</dbReference>
<sequence length="624" mass="66578">MSTRRLTTAQALVAFLARQYTERDGQRHRLINATWGIFGHGNVAGIGQALIEHRDRMPFLQGRNEQAMVHAAVGYARQSGRLSAHAVTTSIGPGATNLVTGAALATINHLPVLLLPGDTFAGRPADPVLQQLEVPYAGDVSVNDALRPVSRYFDRIARPEALIPAALAAMRVLTDPATTGAVTLALPQDVQAEAFDWPEEFLAERVWHVRRPRPDAAELDAAVRAVRAARRPLIVAGGGVHHSRAEAALRALADATGIPVASTQAGKGALPHDHPADVGGIGHTGTATANHLARTADLVIGAGTRYSDFTTASSTLFAEPGVRFVNLNITGFDAHKMAALPLVADAREGLEHLARALDGHRVPAAYPAEYEERKTAWEARVTAAYTARGDDRRPTQPQVLGLLDALVDDTDILINAAGSLPGDLHKLWRARSRDQYHVEYGYSCMGYEIPAAIGVALAAPGRPVWALVGDGTYLMNPTEIVTAVQEGVPIKVVILQNHGYASIGGLSESVGAERFGTAYRHRAADGTYTGDPLPVDLAANAAALGMRVLRAHTIGDLREALAEARSATVPTCVYTETETADTVSGAPAAEAWWDVPVAEIATRPPAVRAREEYDRHVAARRRHL</sequence>
<comment type="similarity">
    <text evidence="1 3">Belongs to the TPP enzyme family.</text>
</comment>
<evidence type="ECO:0000256" key="2">
    <source>
        <dbReference type="ARBA" id="ARBA00023052"/>
    </source>
</evidence>
<evidence type="ECO:0000259" key="6">
    <source>
        <dbReference type="Pfam" id="PF02776"/>
    </source>
</evidence>
<dbReference type="GO" id="GO:0009099">
    <property type="term" value="P:L-valine biosynthetic process"/>
    <property type="evidence" value="ECO:0007669"/>
    <property type="project" value="TreeGrafter"/>
</dbReference>
<dbReference type="AlphaFoldDB" id="A0A6I6FN50"/>
<evidence type="ECO:0000259" key="5">
    <source>
        <dbReference type="Pfam" id="PF02775"/>
    </source>
</evidence>
<dbReference type="SUPFAM" id="SSF52518">
    <property type="entry name" value="Thiamin diphosphate-binding fold (THDP-binding)"/>
    <property type="match status" value="2"/>
</dbReference>
<dbReference type="Gene3D" id="3.40.50.970">
    <property type="match status" value="2"/>
</dbReference>
<keyword evidence="8" id="KW-1185">Reference proteome</keyword>
<dbReference type="GO" id="GO:0003984">
    <property type="term" value="F:acetolactate synthase activity"/>
    <property type="evidence" value="ECO:0007669"/>
    <property type="project" value="TreeGrafter"/>
</dbReference>
<dbReference type="GO" id="GO:0102481">
    <property type="term" value="F:3D-(3,5/4)-trihydroxycyclohexane-1,2-dione hydrolase activity"/>
    <property type="evidence" value="ECO:0007669"/>
    <property type="project" value="UniProtKB-EC"/>
</dbReference>
<accession>A0A6I6FN50</accession>
<dbReference type="EMBL" id="CP034279">
    <property type="protein sequence ID" value="QGV80569.1"/>
    <property type="molecule type" value="Genomic_DNA"/>
</dbReference>
<dbReference type="GO" id="GO:0000287">
    <property type="term" value="F:magnesium ion binding"/>
    <property type="evidence" value="ECO:0007669"/>
    <property type="project" value="InterPro"/>
</dbReference>
<reference evidence="7 8" key="1">
    <citation type="submission" date="2018-12" db="EMBL/GenBank/DDBJ databases">
        <title>Complete genome sequence of Streptomyces ficellus NRRL8067, the producer of ficellomycin, feldamycin and nojirimycin.</title>
        <authorList>
            <person name="Zhang H."/>
            <person name="Yue R."/>
            <person name="Liu Y."/>
            <person name="Li M."/>
            <person name="Mu H."/>
            <person name="Zhang J."/>
        </authorList>
    </citation>
    <scope>NUCLEOTIDE SEQUENCE [LARGE SCALE GENOMIC DNA]</scope>
    <source>
        <strain evidence="7 8">NRRL 8067</strain>
    </source>
</reference>
<evidence type="ECO:0000256" key="1">
    <source>
        <dbReference type="ARBA" id="ARBA00007812"/>
    </source>
</evidence>
<dbReference type="PANTHER" id="PTHR18968">
    <property type="entry name" value="THIAMINE PYROPHOSPHATE ENZYMES"/>
    <property type="match status" value="1"/>
</dbReference>
<evidence type="ECO:0000256" key="3">
    <source>
        <dbReference type="RuleBase" id="RU362132"/>
    </source>
</evidence>
<dbReference type="GO" id="GO:0005948">
    <property type="term" value="C:acetolactate synthase complex"/>
    <property type="evidence" value="ECO:0007669"/>
    <property type="project" value="TreeGrafter"/>
</dbReference>
<dbReference type="InterPro" id="IPR030817">
    <property type="entry name" value="Myo_inos_IolD"/>
</dbReference>
<dbReference type="GO" id="GO:0019310">
    <property type="term" value="P:inositol catabolic process"/>
    <property type="evidence" value="ECO:0007669"/>
    <property type="project" value="InterPro"/>
</dbReference>
<dbReference type="InterPro" id="IPR012000">
    <property type="entry name" value="Thiamin_PyroP_enz_cen_dom"/>
</dbReference>
<dbReference type="EC" id="3.7.1.22" evidence="7"/>
<dbReference type="SUPFAM" id="SSF52467">
    <property type="entry name" value="DHS-like NAD/FAD-binding domain"/>
    <property type="match status" value="1"/>
</dbReference>
<dbReference type="Pfam" id="PF00205">
    <property type="entry name" value="TPP_enzyme_M"/>
    <property type="match status" value="1"/>
</dbReference>
<dbReference type="GO" id="GO:0009097">
    <property type="term" value="P:isoleucine biosynthetic process"/>
    <property type="evidence" value="ECO:0007669"/>
    <property type="project" value="TreeGrafter"/>
</dbReference>
<dbReference type="InterPro" id="IPR029061">
    <property type="entry name" value="THDP-binding"/>
</dbReference>
<dbReference type="NCBIfam" id="TIGR04377">
    <property type="entry name" value="myo_inos_iolD"/>
    <property type="match status" value="1"/>
</dbReference>
<dbReference type="KEGG" id="sfic:EIZ62_21755"/>
<feature type="domain" description="Thiamine pyrophosphate enzyme TPP-binding" evidence="5">
    <location>
        <begin position="417"/>
        <end position="573"/>
    </location>
</feature>
<dbReference type="RefSeq" id="WP_156694289.1">
    <property type="nucleotide sequence ID" value="NZ_CP034279.1"/>
</dbReference>
<keyword evidence="2 3" id="KW-0786">Thiamine pyrophosphate</keyword>
<dbReference type="Pfam" id="PF02776">
    <property type="entry name" value="TPP_enzyme_N"/>
    <property type="match status" value="1"/>
</dbReference>
<evidence type="ECO:0000313" key="8">
    <source>
        <dbReference type="Proteomes" id="UP000422572"/>
    </source>
</evidence>
<feature type="domain" description="Thiamine pyrophosphate enzyme N-terminal TPP-binding" evidence="6">
    <location>
        <begin position="46"/>
        <end position="121"/>
    </location>
</feature>
<dbReference type="Pfam" id="PF02775">
    <property type="entry name" value="TPP_enzyme_C"/>
    <property type="match status" value="1"/>
</dbReference>
<feature type="domain" description="Thiamine pyrophosphate enzyme central" evidence="4">
    <location>
        <begin position="219"/>
        <end position="353"/>
    </location>
</feature>